<proteinExistence type="predicted"/>
<protein>
    <submittedName>
        <fullName evidence="1">Uncharacterized protein</fullName>
    </submittedName>
</protein>
<gene>
    <name evidence="1" type="ORF">PA6_049_00090</name>
</gene>
<evidence type="ECO:0000313" key="1">
    <source>
        <dbReference type="EMBL" id="GAD64820.1"/>
    </source>
</evidence>
<dbReference type="Proteomes" id="UP000016560">
    <property type="component" value="Unassembled WGS sequence"/>
</dbReference>
<accession>U2ZTR8</accession>
<keyword evidence="2" id="KW-1185">Reference proteome</keyword>
<reference evidence="1" key="1">
    <citation type="submission" date="2024-09" db="EMBL/GenBank/DDBJ databases">
        <title>Whole genome shotgun sequence of Pseudomonas alcaligenes NBRC 14159.</title>
        <authorList>
            <person name="Yoshida I."/>
            <person name="Hosoyama A."/>
            <person name="Tsuchikane K."/>
            <person name="Noguchi M."/>
            <person name="Hirakata S."/>
            <person name="Ando Y."/>
            <person name="Ohji S."/>
            <person name="Yamazoe A."/>
            <person name="Yamazaki S."/>
            <person name="Fujita N."/>
        </authorList>
    </citation>
    <scope>NUCLEOTIDE SEQUENCE</scope>
    <source>
        <strain evidence="1">NBRC 14159</strain>
    </source>
</reference>
<name>U2ZTR8_AQUA1</name>
<sequence length="75" mass="8135">MQVVPLMKPLSALPSPGALIRAFHRSRGELTARVTVVIDTNGVSTTWYDVATGEALDKREIRGWMPVIRTAAGTT</sequence>
<organism evidence="1 2">
    <name type="scientific">Aquipseudomonas alcaligenes (strain ATCC 14909 / DSM 50342 / CCUG 1425 / JCM 20561 / NBRC 14159 / NCIMB 9945 / NCTC 10367 / 1577)</name>
    <name type="common">Pseudomonas alcaligenes</name>
    <dbReference type="NCBI Taxonomy" id="1215092"/>
    <lineage>
        <taxon>Bacteria</taxon>
        <taxon>Pseudomonadati</taxon>
        <taxon>Pseudomonadota</taxon>
        <taxon>Gammaproteobacteria</taxon>
        <taxon>Pseudomonadales</taxon>
        <taxon>Pseudomonadaceae</taxon>
        <taxon>Aquipseudomonas</taxon>
    </lineage>
</organism>
<dbReference type="AlphaFoldDB" id="U2ZTR8"/>
<comment type="caution">
    <text evidence="1">The sequence shown here is derived from an EMBL/GenBank/DDBJ whole genome shotgun (WGS) entry which is preliminary data.</text>
</comment>
<evidence type="ECO:0000313" key="2">
    <source>
        <dbReference type="Proteomes" id="UP000016560"/>
    </source>
</evidence>
<dbReference type="EMBL" id="BATI01000049">
    <property type="protein sequence ID" value="GAD64820.1"/>
    <property type="molecule type" value="Genomic_DNA"/>
</dbReference>